<evidence type="ECO:0000256" key="9">
    <source>
        <dbReference type="RuleBase" id="RU365093"/>
    </source>
</evidence>
<dbReference type="InterPro" id="IPR058982">
    <property type="entry name" value="Beta-barrel_AprE"/>
</dbReference>
<sequence length="403" mass="44133">MARRRADRTGQAVSRPGRAEADPAADKPGSLSPEALDFAPGLLAIQESHPSGVSRIVVYLVSVLFVVLLLWAIFGRLDIIAVAQGQIVPGGRSKVIQPLENGVVKAIHVQDGQHVKRGEPLIEIDTLAGADRERYANEYLAALTEIARLKALMAGKSDFDPPKGVDPALAQIQRNRLRDQLSEMTTLQNQAEAYKRMFAKQYVSQMQYLDAEQKRAAKAQEHSGELADAETRAHSLSKELAKAQTRAAQQHLSSPIDGVVQQLAVHTVGGVVTPAQQLMVIAPEEGSMEIEAYVENRDIGFVGEGQDAEIKVESFPFTRYGTIPGKVVSLSRDAVPMEKPIKGFFYSARVVMARSTVRVENGKEVTLTPGMIVSVEIKTGRRRVIEYFLSPIMQTVSDSVRER</sequence>
<evidence type="ECO:0000256" key="3">
    <source>
        <dbReference type="ARBA" id="ARBA00022448"/>
    </source>
</evidence>
<evidence type="ECO:0000256" key="11">
    <source>
        <dbReference type="SAM" id="MobiDB-lite"/>
    </source>
</evidence>
<feature type="transmembrane region" description="Helical" evidence="9">
    <location>
        <begin position="56"/>
        <end position="74"/>
    </location>
</feature>
<comment type="similarity">
    <text evidence="2 9">Belongs to the membrane fusion protein (MFP) (TC 8.A.1) family.</text>
</comment>
<dbReference type="Pfam" id="PF26002">
    <property type="entry name" value="Beta-barrel_AprE"/>
    <property type="match status" value="1"/>
</dbReference>
<gene>
    <name evidence="14" type="ORF">A2140_02745</name>
</gene>
<dbReference type="Gene3D" id="2.40.30.170">
    <property type="match status" value="1"/>
</dbReference>
<protein>
    <recommendedName>
        <fullName evidence="9">Membrane fusion protein (MFP) family protein</fullName>
    </recommendedName>
</protein>
<dbReference type="PANTHER" id="PTHR30386:SF27">
    <property type="entry name" value="MEMBRANE FUSION PROTEIN (MFP) FAMILY PROTEIN"/>
    <property type="match status" value="1"/>
</dbReference>
<evidence type="ECO:0000256" key="2">
    <source>
        <dbReference type="ARBA" id="ARBA00009477"/>
    </source>
</evidence>
<evidence type="ECO:0000256" key="7">
    <source>
        <dbReference type="ARBA" id="ARBA00022989"/>
    </source>
</evidence>
<evidence type="ECO:0000256" key="5">
    <source>
        <dbReference type="ARBA" id="ARBA00022519"/>
    </source>
</evidence>
<organism evidence="14 15">
    <name type="scientific">Candidatus Muproteobacteria bacterium RBG_16_62_13</name>
    <dbReference type="NCBI Taxonomy" id="1817756"/>
    <lineage>
        <taxon>Bacteria</taxon>
        <taxon>Pseudomonadati</taxon>
        <taxon>Pseudomonadota</taxon>
        <taxon>Candidatus Muproteobacteria</taxon>
    </lineage>
</organism>
<dbReference type="PROSITE" id="PS00543">
    <property type="entry name" value="HLYD_FAMILY"/>
    <property type="match status" value="1"/>
</dbReference>
<evidence type="ECO:0000313" key="15">
    <source>
        <dbReference type="Proteomes" id="UP000178379"/>
    </source>
</evidence>
<dbReference type="InterPro" id="IPR050739">
    <property type="entry name" value="MFP"/>
</dbReference>
<dbReference type="InterPro" id="IPR006144">
    <property type="entry name" value="Secretion_HlyD_CS"/>
</dbReference>
<dbReference type="AlphaFoldDB" id="A0A1F6T839"/>
<comment type="subcellular location">
    <subcellularLocation>
        <location evidence="1 9">Cell inner membrane</location>
        <topology evidence="1 9">Single-pass membrane protein</topology>
    </subcellularLocation>
</comment>
<evidence type="ECO:0000256" key="1">
    <source>
        <dbReference type="ARBA" id="ARBA00004377"/>
    </source>
</evidence>
<keyword evidence="6 9" id="KW-0812">Transmembrane</keyword>
<proteinExistence type="inferred from homology"/>
<dbReference type="PANTHER" id="PTHR30386">
    <property type="entry name" value="MEMBRANE FUSION SUBUNIT OF EMRAB-TOLC MULTIDRUG EFFLUX PUMP"/>
    <property type="match status" value="1"/>
</dbReference>
<dbReference type="Gene3D" id="2.40.50.100">
    <property type="match status" value="1"/>
</dbReference>
<dbReference type="GO" id="GO:0005886">
    <property type="term" value="C:plasma membrane"/>
    <property type="evidence" value="ECO:0007669"/>
    <property type="project" value="UniProtKB-SubCell"/>
</dbReference>
<dbReference type="STRING" id="1817756.A2140_02745"/>
<feature type="domain" description="Multidrug resistance protein MdtA-like barrel-sandwich hybrid" evidence="12">
    <location>
        <begin position="98"/>
        <end position="281"/>
    </location>
</feature>
<dbReference type="Pfam" id="PF25917">
    <property type="entry name" value="BSH_RND"/>
    <property type="match status" value="1"/>
</dbReference>
<evidence type="ECO:0000259" key="12">
    <source>
        <dbReference type="Pfam" id="PF25917"/>
    </source>
</evidence>
<dbReference type="NCBIfam" id="TIGR01843">
    <property type="entry name" value="type_I_hlyD"/>
    <property type="match status" value="1"/>
</dbReference>
<dbReference type="GO" id="GO:0009306">
    <property type="term" value="P:protein secretion"/>
    <property type="evidence" value="ECO:0007669"/>
    <property type="project" value="InterPro"/>
</dbReference>
<keyword evidence="8 9" id="KW-0472">Membrane</keyword>
<keyword evidence="5 9" id="KW-0997">Cell inner membrane</keyword>
<comment type="caution">
    <text evidence="14">The sequence shown here is derived from an EMBL/GenBank/DDBJ whole genome shotgun (WGS) entry which is preliminary data.</text>
</comment>
<dbReference type="InterPro" id="IPR058625">
    <property type="entry name" value="MdtA-like_BSH"/>
</dbReference>
<evidence type="ECO:0000256" key="6">
    <source>
        <dbReference type="ARBA" id="ARBA00022692"/>
    </source>
</evidence>
<dbReference type="EMBL" id="MFSQ01000018">
    <property type="protein sequence ID" value="OGI41301.1"/>
    <property type="molecule type" value="Genomic_DNA"/>
</dbReference>
<evidence type="ECO:0000256" key="4">
    <source>
        <dbReference type="ARBA" id="ARBA00022475"/>
    </source>
</evidence>
<evidence type="ECO:0000313" key="14">
    <source>
        <dbReference type="EMBL" id="OGI41301.1"/>
    </source>
</evidence>
<name>A0A1F6T839_9PROT</name>
<dbReference type="InterPro" id="IPR010129">
    <property type="entry name" value="T1SS_HlyD"/>
</dbReference>
<evidence type="ECO:0000259" key="13">
    <source>
        <dbReference type="Pfam" id="PF26002"/>
    </source>
</evidence>
<keyword evidence="3 9" id="KW-0813">Transport</keyword>
<dbReference type="Proteomes" id="UP000178379">
    <property type="component" value="Unassembled WGS sequence"/>
</dbReference>
<feature type="domain" description="AprE-like beta-barrel" evidence="13">
    <location>
        <begin position="289"/>
        <end position="380"/>
    </location>
</feature>
<feature type="coiled-coil region" evidence="10">
    <location>
        <begin position="177"/>
        <end position="246"/>
    </location>
</feature>
<keyword evidence="7 9" id="KW-1133">Transmembrane helix</keyword>
<keyword evidence="4 9" id="KW-1003">Cell membrane</keyword>
<accession>A0A1F6T839</accession>
<evidence type="ECO:0000256" key="8">
    <source>
        <dbReference type="ARBA" id="ARBA00023136"/>
    </source>
</evidence>
<evidence type="ECO:0000256" key="10">
    <source>
        <dbReference type="SAM" id="Coils"/>
    </source>
</evidence>
<feature type="region of interest" description="Disordered" evidence="11">
    <location>
        <begin position="1"/>
        <end position="30"/>
    </location>
</feature>
<keyword evidence="10" id="KW-0175">Coiled coil</keyword>
<dbReference type="PRINTS" id="PR01490">
    <property type="entry name" value="RTXTOXIND"/>
</dbReference>
<reference evidence="14 15" key="1">
    <citation type="journal article" date="2016" name="Nat. Commun.">
        <title>Thousands of microbial genomes shed light on interconnected biogeochemical processes in an aquifer system.</title>
        <authorList>
            <person name="Anantharaman K."/>
            <person name="Brown C.T."/>
            <person name="Hug L.A."/>
            <person name="Sharon I."/>
            <person name="Castelle C.J."/>
            <person name="Probst A.J."/>
            <person name="Thomas B.C."/>
            <person name="Singh A."/>
            <person name="Wilkins M.J."/>
            <person name="Karaoz U."/>
            <person name="Brodie E.L."/>
            <person name="Williams K.H."/>
            <person name="Hubbard S.S."/>
            <person name="Banfield J.F."/>
        </authorList>
    </citation>
    <scope>NUCLEOTIDE SEQUENCE [LARGE SCALE GENOMIC DNA]</scope>
</reference>